<dbReference type="InterPro" id="IPR001789">
    <property type="entry name" value="Sig_transdc_resp-reg_receiver"/>
</dbReference>
<dbReference type="InterPro" id="IPR011006">
    <property type="entry name" value="CheY-like_superfamily"/>
</dbReference>
<comment type="caution">
    <text evidence="4">The sequence shown here is derived from an EMBL/GenBank/DDBJ whole genome shotgun (WGS) entry which is preliminary data.</text>
</comment>
<dbReference type="GeneID" id="97555170"/>
<gene>
    <name evidence="4" type="ORF">AWU65_00220</name>
</gene>
<protein>
    <submittedName>
        <fullName evidence="4">DNA-binding response regulator</fullName>
    </submittedName>
</protein>
<evidence type="ECO:0000313" key="4">
    <source>
        <dbReference type="EMBL" id="KZS43087.1"/>
    </source>
</evidence>
<dbReference type="Proteomes" id="UP000076796">
    <property type="component" value="Unassembled WGS sequence"/>
</dbReference>
<dbReference type="PANTHER" id="PTHR37299">
    <property type="entry name" value="TRANSCRIPTIONAL REGULATOR-RELATED"/>
    <property type="match status" value="1"/>
</dbReference>
<dbReference type="SMART" id="SM00448">
    <property type="entry name" value="REC"/>
    <property type="match status" value="1"/>
</dbReference>
<dbReference type="PANTHER" id="PTHR37299:SF1">
    <property type="entry name" value="STAGE 0 SPORULATION PROTEIN A HOMOLOG"/>
    <property type="match status" value="1"/>
</dbReference>
<evidence type="ECO:0000259" key="2">
    <source>
        <dbReference type="PROSITE" id="PS50110"/>
    </source>
</evidence>
<dbReference type="SUPFAM" id="SSF52172">
    <property type="entry name" value="CheY-like"/>
    <property type="match status" value="1"/>
</dbReference>
<dbReference type="CDD" id="cd17532">
    <property type="entry name" value="REC_LytTR_AlgR-like"/>
    <property type="match status" value="1"/>
</dbReference>
<dbReference type="STRING" id="59843.A3958_23555"/>
<dbReference type="Pfam" id="PF04397">
    <property type="entry name" value="LytTR"/>
    <property type="match status" value="1"/>
</dbReference>
<feature type="modified residue" description="4-aspartylphosphate" evidence="1">
    <location>
        <position position="57"/>
    </location>
</feature>
<keyword evidence="5" id="KW-1185">Reference proteome</keyword>
<dbReference type="AlphaFoldDB" id="A0A163D9S4"/>
<evidence type="ECO:0000256" key="1">
    <source>
        <dbReference type="PROSITE-ProRule" id="PRU00169"/>
    </source>
</evidence>
<keyword evidence="4" id="KW-0238">DNA-binding</keyword>
<evidence type="ECO:0000313" key="5">
    <source>
        <dbReference type="Proteomes" id="UP000076796"/>
    </source>
</evidence>
<dbReference type="OrthoDB" id="9809318at2"/>
<dbReference type="InterPro" id="IPR046947">
    <property type="entry name" value="LytR-like"/>
</dbReference>
<proteinExistence type="predicted"/>
<name>A0A163D9S4_9BACL</name>
<dbReference type="PROSITE" id="PS50930">
    <property type="entry name" value="HTH_LYTTR"/>
    <property type="match status" value="1"/>
</dbReference>
<dbReference type="Gene3D" id="2.40.50.1020">
    <property type="entry name" value="LytTr DNA-binding domain"/>
    <property type="match status" value="1"/>
</dbReference>
<keyword evidence="1" id="KW-0597">Phosphoprotein</keyword>
<sequence length="245" mass="28506">MTERIRTLIVDDERYSREELIYLLKQHPALEIVGEADSGEQAVLRTMQLQPEAVFLDVEMPRMNGLETARALTRLKNPPQIVFATAYPQFGVEAFQFEALDYLLKPIDEERLAETVRRLEKAFHKEASAAHLPLKSSGKLSLEENGEILFIDPDEIIYISREDTYSKIVTAHKHYRVKTPLKELEAKLQKYPFFRIHKSYMVHLDYVNRLVPWFNGAFQLELKDCSDKLAVSRNYAKAFREAMEL</sequence>
<feature type="domain" description="HTH LytTR-type" evidence="3">
    <location>
        <begin position="140"/>
        <end position="245"/>
    </location>
</feature>
<dbReference type="Gene3D" id="3.40.50.2300">
    <property type="match status" value="1"/>
</dbReference>
<dbReference type="RefSeq" id="WP_063480570.1">
    <property type="nucleotide sequence ID" value="NZ_CP147845.1"/>
</dbReference>
<dbReference type="Pfam" id="PF00072">
    <property type="entry name" value="Response_reg"/>
    <property type="match status" value="1"/>
</dbReference>
<dbReference type="SMART" id="SM00850">
    <property type="entry name" value="LytTR"/>
    <property type="match status" value="1"/>
</dbReference>
<accession>A0A163D9S4</accession>
<dbReference type="PROSITE" id="PS50110">
    <property type="entry name" value="RESPONSE_REGULATORY"/>
    <property type="match status" value="1"/>
</dbReference>
<reference evidence="4" key="1">
    <citation type="journal article" date="2016" name="Genome Announc.">
        <title>Draft genomes of two strains of Paenibacillus glucanolyticus with capability to degrade lignocellulose.</title>
        <authorList>
            <person name="Mathews S.L."/>
            <person name="Pawlak J."/>
            <person name="Grunden A.M."/>
        </authorList>
    </citation>
    <scope>NUCLEOTIDE SEQUENCE [LARGE SCALE GENOMIC DNA]</scope>
    <source>
        <strain evidence="4">SLM1</strain>
    </source>
</reference>
<dbReference type="EMBL" id="LWMH01000003">
    <property type="protein sequence ID" value="KZS43087.1"/>
    <property type="molecule type" value="Genomic_DNA"/>
</dbReference>
<evidence type="ECO:0000259" key="3">
    <source>
        <dbReference type="PROSITE" id="PS50930"/>
    </source>
</evidence>
<dbReference type="GO" id="GO:0003677">
    <property type="term" value="F:DNA binding"/>
    <property type="evidence" value="ECO:0007669"/>
    <property type="project" value="UniProtKB-KW"/>
</dbReference>
<dbReference type="InterPro" id="IPR007492">
    <property type="entry name" value="LytTR_DNA-bd_dom"/>
</dbReference>
<feature type="domain" description="Response regulatory" evidence="2">
    <location>
        <begin position="6"/>
        <end position="120"/>
    </location>
</feature>
<organism evidence="4 5">
    <name type="scientific">Paenibacillus glucanolyticus</name>
    <dbReference type="NCBI Taxonomy" id="59843"/>
    <lineage>
        <taxon>Bacteria</taxon>
        <taxon>Bacillati</taxon>
        <taxon>Bacillota</taxon>
        <taxon>Bacilli</taxon>
        <taxon>Bacillales</taxon>
        <taxon>Paenibacillaceae</taxon>
        <taxon>Paenibacillus</taxon>
    </lineage>
</organism>
<dbReference type="GO" id="GO:0000156">
    <property type="term" value="F:phosphorelay response regulator activity"/>
    <property type="evidence" value="ECO:0007669"/>
    <property type="project" value="InterPro"/>
</dbReference>